<accession>A0A074RK02</accession>
<dbReference type="InterPro" id="IPR021109">
    <property type="entry name" value="Peptidase_aspartic_dom_sf"/>
</dbReference>
<feature type="non-terminal residue" evidence="1">
    <location>
        <position position="1"/>
    </location>
</feature>
<dbReference type="Proteomes" id="UP000027456">
    <property type="component" value="Unassembled WGS sequence"/>
</dbReference>
<organism evidence="1 2">
    <name type="scientific">Rhizoctonia solani 123E</name>
    <dbReference type="NCBI Taxonomy" id="1423351"/>
    <lineage>
        <taxon>Eukaryota</taxon>
        <taxon>Fungi</taxon>
        <taxon>Dikarya</taxon>
        <taxon>Basidiomycota</taxon>
        <taxon>Agaricomycotina</taxon>
        <taxon>Agaricomycetes</taxon>
        <taxon>Cantharellales</taxon>
        <taxon>Ceratobasidiaceae</taxon>
        <taxon>Rhizoctonia</taxon>
    </lineage>
</organism>
<proteinExistence type="predicted"/>
<dbReference type="CDD" id="cd00303">
    <property type="entry name" value="retropepsin_like"/>
    <property type="match status" value="1"/>
</dbReference>
<reference evidence="1 2" key="1">
    <citation type="submission" date="2013-12" db="EMBL/GenBank/DDBJ databases">
        <authorList>
            <person name="Cubeta M."/>
            <person name="Pakala S."/>
            <person name="Fedorova N."/>
            <person name="Thomas E."/>
            <person name="Dean R."/>
            <person name="Jabaji S."/>
            <person name="Neate S."/>
            <person name="Toda T."/>
            <person name="Tavantzis S."/>
            <person name="Vilgalys R."/>
            <person name="Bharathan N."/>
            <person name="Pakala S."/>
            <person name="Losada L.S."/>
            <person name="Zafar N."/>
            <person name="Nierman W."/>
        </authorList>
    </citation>
    <scope>NUCLEOTIDE SEQUENCE [LARGE SCALE GENOMIC DNA]</scope>
    <source>
        <strain evidence="1 2">123E</strain>
    </source>
</reference>
<protein>
    <submittedName>
        <fullName evidence="1">Putative Transposon Tf2-1 polyprotein</fullName>
    </submittedName>
</protein>
<sequence length="169" mass="18984">LIDSGATSYFIHPSLISTFRLPHFKHATPKQICVIDGRNISSGKVEEFTTFHMNIEGHAEEISCHIADIGNHQIVLGTSWLKIHNPEINWGKQTIKFHSSHCQGKCLDVPNILQLSSGIIIPEAYKQFQDVFLEKETAHLPPQEIKLIPGTKIKHGPIYSTGPKEEEEL</sequence>
<dbReference type="STRING" id="1423351.A0A074RK02"/>
<keyword evidence="2" id="KW-1185">Reference proteome</keyword>
<comment type="caution">
    <text evidence="1">The sequence shown here is derived from an EMBL/GenBank/DDBJ whole genome shotgun (WGS) entry which is preliminary data.</text>
</comment>
<dbReference type="EMBL" id="AZST01002301">
    <property type="protein sequence ID" value="KEP45063.1"/>
    <property type="molecule type" value="Genomic_DNA"/>
</dbReference>
<evidence type="ECO:0000313" key="1">
    <source>
        <dbReference type="EMBL" id="KEP45063.1"/>
    </source>
</evidence>
<evidence type="ECO:0000313" key="2">
    <source>
        <dbReference type="Proteomes" id="UP000027456"/>
    </source>
</evidence>
<dbReference type="AlphaFoldDB" id="A0A074RK02"/>
<dbReference type="Gene3D" id="2.40.70.10">
    <property type="entry name" value="Acid Proteases"/>
    <property type="match status" value="1"/>
</dbReference>
<dbReference type="OrthoDB" id="128646at2759"/>
<name>A0A074RK02_9AGAM</name>
<dbReference type="HOGENOM" id="CLU_138736_0_0_1"/>
<gene>
    <name evidence="1" type="ORF">V565_323200</name>
</gene>